<reference evidence="10" key="4">
    <citation type="submission" date="2024-05" db="EMBL/GenBank/DDBJ databases">
        <authorList>
            <person name="Sun Q."/>
            <person name="Sedlacek I."/>
        </authorList>
    </citation>
    <scope>NUCLEOTIDE SEQUENCE</scope>
    <source>
        <strain evidence="10">CCM 4175</strain>
    </source>
</reference>
<sequence length="568" mass="66792">MNMLLYIILAVIIIILIGIGILFYMRSQKRTIIQEAETRREKLNALSYDESLDKLKQLRMSGETKQRYDSLRSEWTQTTNDFLAPVDEKIHEAEVTLDKFKFSQAQVEIDDAHSLMDAYEAKHLALTEQADEVIHLHQESDTIYEQTKENHRKMKRDVLANRHQFGEAAAPLEQEIEALEPEIERYQELKDAGNYQEAHTHIKGLNDDITYLQQDMTEIPDLIREAQKELPGQFQDLKYGVRDLKVEGYDLDHAKVDSTLQSLKTELSFVEPMISKLELDAANQKLEEINKQLDVMYDLIEHEVKSKNAVEESKERITDELFHAKDMNYTLQTEIEYVRENYYINESDVQNVRQFENEIQNLISVYDEILTEMSKSAVRYSEVQDNLKYIEDHVVVINDKQEKLQNHLISLREDEAEAEEHILRVQSKKEEIYRRLLASNLTSVPERFIILKNEIDYEVRDVNKRFSERPINVQQLKDKVNKVVLQMNKFEDEANDVLINAVYAEKLIQYGNRYRKDNHDLDKSLNEAERLFKNNRYKRSSEISAQALERIEPGISQQIEKEVMLKQA</sequence>
<comment type="subcellular location">
    <subcellularLocation>
        <location evidence="8">Cell membrane</location>
        <topology evidence="8">Single-pass membrane protein</topology>
    </subcellularLocation>
    <text evidence="8">Colocalized with FtsZ to the nascent septal site.</text>
</comment>
<keyword evidence="4 8" id="KW-0175">Coiled coil</keyword>
<evidence type="ECO:0000313" key="13">
    <source>
        <dbReference type="Proteomes" id="UP000652995"/>
    </source>
</evidence>
<evidence type="ECO:0000313" key="10">
    <source>
        <dbReference type="EMBL" id="GGA92384.1"/>
    </source>
</evidence>
<dbReference type="Pfam" id="PF06160">
    <property type="entry name" value="EzrA"/>
    <property type="match status" value="1"/>
</dbReference>
<dbReference type="HAMAP" id="MF_00728">
    <property type="entry name" value="EzrA"/>
    <property type="match status" value="1"/>
</dbReference>
<evidence type="ECO:0000256" key="4">
    <source>
        <dbReference type="ARBA" id="ARBA00023054"/>
    </source>
</evidence>
<evidence type="ECO:0000256" key="2">
    <source>
        <dbReference type="ARBA" id="ARBA00022692"/>
    </source>
</evidence>
<dbReference type="NCBIfam" id="NF003412">
    <property type="entry name" value="PRK04778.1-6"/>
    <property type="match status" value="1"/>
</dbReference>
<evidence type="ECO:0000313" key="12">
    <source>
        <dbReference type="Proteomes" id="UP000243706"/>
    </source>
</evidence>
<protein>
    <recommendedName>
        <fullName evidence="8">Septation ring formation regulator EzrA</fullName>
    </recommendedName>
</protein>
<reference evidence="13" key="3">
    <citation type="journal article" date="2019" name="Int. J. Syst. Evol. Microbiol.">
        <title>The Global Catalogue of Microorganisms (GCM) 10K type strain sequencing project: providing services to taxonomists for standard genome sequencing and annotation.</title>
        <authorList>
            <consortium name="The Broad Institute Genomics Platform"/>
            <consortium name="The Broad Institute Genome Sequencing Center for Infectious Disease"/>
            <person name="Wu L."/>
            <person name="Ma J."/>
        </authorList>
    </citation>
    <scope>NUCLEOTIDE SEQUENCE [LARGE SCALE GENOMIC DNA]</scope>
    <source>
        <strain evidence="13">CCM 4175</strain>
    </source>
</reference>
<dbReference type="GO" id="GO:0005940">
    <property type="term" value="C:septin ring"/>
    <property type="evidence" value="ECO:0007669"/>
    <property type="project" value="InterPro"/>
</dbReference>
<evidence type="ECO:0000313" key="11">
    <source>
        <dbReference type="EMBL" id="SNW02879.1"/>
    </source>
</evidence>
<evidence type="ECO:0000256" key="9">
    <source>
        <dbReference type="SAM" id="Phobius"/>
    </source>
</evidence>
<comment type="similarity">
    <text evidence="8">Belongs to the EzrA family.</text>
</comment>
<keyword evidence="1 8" id="KW-0132">Cell division</keyword>
<dbReference type="GO" id="GO:0000917">
    <property type="term" value="P:division septum assembly"/>
    <property type="evidence" value="ECO:0007669"/>
    <property type="project" value="UniProtKB-KW"/>
</dbReference>
<dbReference type="InterPro" id="IPR010379">
    <property type="entry name" value="EzrA"/>
</dbReference>
<feature type="coiled-coil region" evidence="8">
    <location>
        <begin position="397"/>
        <end position="431"/>
    </location>
</feature>
<evidence type="ECO:0000256" key="6">
    <source>
        <dbReference type="ARBA" id="ARBA00023210"/>
    </source>
</evidence>
<keyword evidence="7 8" id="KW-0131">Cell cycle</keyword>
<evidence type="ECO:0000256" key="3">
    <source>
        <dbReference type="ARBA" id="ARBA00022989"/>
    </source>
</evidence>
<comment type="function">
    <text evidence="8">Negative regulator of FtsZ ring formation; modulates the frequency and position of FtsZ ring formation. Inhibits FtsZ ring formation at polar sites. Interacts either with FtsZ or with one of its binding partners to promote depolymerization.</text>
</comment>
<reference evidence="10" key="1">
    <citation type="journal article" date="2014" name="Int. J. Syst. Evol. Microbiol.">
        <title>Complete genome of a new Firmicutes species belonging to the dominant human colonic microbiota ('Ruminococcus bicirculans') reveals two chromosomes and a selective capacity to utilize plant glucans.</title>
        <authorList>
            <consortium name="NISC Comparative Sequencing Program"/>
            <person name="Wegmann U."/>
            <person name="Louis P."/>
            <person name="Goesmann A."/>
            <person name="Henrissat B."/>
            <person name="Duncan S.H."/>
            <person name="Flint H.J."/>
        </authorList>
    </citation>
    <scope>NUCLEOTIDE SEQUENCE</scope>
    <source>
        <strain evidence="10">CCM 4175</strain>
    </source>
</reference>
<dbReference type="AlphaFoldDB" id="A0A240C528"/>
<dbReference type="Proteomes" id="UP000652995">
    <property type="component" value="Unassembled WGS sequence"/>
</dbReference>
<gene>
    <name evidence="8 11" type="primary">ezrA</name>
    <name evidence="10" type="ORF">GCM10007183_15670</name>
    <name evidence="11" type="ORF">SAMEA4412661_01304</name>
</gene>
<keyword evidence="6 8" id="KW-0717">Septation</keyword>
<accession>A0A240C528</accession>
<evidence type="ECO:0000256" key="5">
    <source>
        <dbReference type="ARBA" id="ARBA00023136"/>
    </source>
</evidence>
<dbReference type="EMBL" id="LT906464">
    <property type="protein sequence ID" value="SNW02879.1"/>
    <property type="molecule type" value="Genomic_DNA"/>
</dbReference>
<dbReference type="GO" id="GO:0005886">
    <property type="term" value="C:plasma membrane"/>
    <property type="evidence" value="ECO:0007669"/>
    <property type="project" value="UniProtKB-SubCell"/>
</dbReference>
<evidence type="ECO:0000256" key="7">
    <source>
        <dbReference type="ARBA" id="ARBA00023306"/>
    </source>
</evidence>
<evidence type="ECO:0000256" key="8">
    <source>
        <dbReference type="HAMAP-Rule" id="MF_00728"/>
    </source>
</evidence>
<keyword evidence="13" id="KW-1185">Reference proteome</keyword>
<keyword evidence="3 8" id="KW-1133">Transmembrane helix</keyword>
<keyword evidence="5 8" id="KW-0472">Membrane</keyword>
<name>A0A240C528_9STAP</name>
<evidence type="ECO:0000256" key="1">
    <source>
        <dbReference type="ARBA" id="ARBA00022618"/>
    </source>
</evidence>
<dbReference type="Proteomes" id="UP000243706">
    <property type="component" value="Chromosome 1"/>
</dbReference>
<dbReference type="EMBL" id="BMCB01000009">
    <property type="protein sequence ID" value="GGA92384.1"/>
    <property type="molecule type" value="Genomic_DNA"/>
</dbReference>
<reference evidence="11 12" key="2">
    <citation type="submission" date="2017-06" db="EMBL/GenBank/DDBJ databases">
        <authorList>
            <consortium name="Pathogen Informatics"/>
        </authorList>
    </citation>
    <scope>NUCLEOTIDE SEQUENCE [LARGE SCALE GENOMIC DNA]</scope>
    <source>
        <strain evidence="11 12">NCTC13833</strain>
    </source>
</reference>
<keyword evidence="2 8" id="KW-0812">Transmembrane</keyword>
<keyword evidence="8" id="KW-1003">Cell membrane</keyword>
<dbReference type="GO" id="GO:0000921">
    <property type="term" value="P:septin ring assembly"/>
    <property type="evidence" value="ECO:0007669"/>
    <property type="project" value="InterPro"/>
</dbReference>
<organism evidence="11 12">
    <name type="scientific">Staphylococcus muscae</name>
    <dbReference type="NCBI Taxonomy" id="1294"/>
    <lineage>
        <taxon>Bacteria</taxon>
        <taxon>Bacillati</taxon>
        <taxon>Bacillota</taxon>
        <taxon>Bacilli</taxon>
        <taxon>Bacillales</taxon>
        <taxon>Staphylococcaceae</taxon>
        <taxon>Staphylococcus</taxon>
    </lineage>
</organism>
<feature type="topological domain" description="Extracellular" evidence="8">
    <location>
        <begin position="1"/>
        <end position="6"/>
    </location>
</feature>
<feature type="transmembrane region" description="Helical" evidence="9">
    <location>
        <begin position="6"/>
        <end position="25"/>
    </location>
</feature>
<proteinExistence type="inferred from homology"/>
<feature type="topological domain" description="Cytoplasmic" evidence="8">
    <location>
        <begin position="26"/>
        <end position="568"/>
    </location>
</feature>